<sequence length="77" mass="8727">MVAATDIREHMEVRAADGRHVGTVDHLDGESRIKLTKSDSTDGKHHLIPLEWVDHVDAHVHLNKNADDVQRQWTSLN</sequence>
<comment type="caution">
    <text evidence="1">The sequence shown here is derived from an EMBL/GenBank/DDBJ whole genome shotgun (WGS) entry which is preliminary data.</text>
</comment>
<protein>
    <recommendedName>
        <fullName evidence="3">DUF2171 domain-containing protein</fullName>
    </recommendedName>
</protein>
<evidence type="ECO:0008006" key="3">
    <source>
        <dbReference type="Google" id="ProtNLM"/>
    </source>
</evidence>
<accession>A0A7W8DSV1</accession>
<gene>
    <name evidence="1" type="ORF">HNQ66_000682</name>
</gene>
<dbReference type="Proteomes" id="UP000535406">
    <property type="component" value="Unassembled WGS sequence"/>
</dbReference>
<proteinExistence type="predicted"/>
<evidence type="ECO:0000313" key="1">
    <source>
        <dbReference type="EMBL" id="MBB5041299.1"/>
    </source>
</evidence>
<dbReference type="Pfam" id="PF09939">
    <property type="entry name" value="DUF2171"/>
    <property type="match status" value="1"/>
</dbReference>
<dbReference type="RefSeq" id="WP_184140847.1">
    <property type="nucleotide sequence ID" value="NZ_JACHIK010000002.1"/>
</dbReference>
<reference evidence="1 2" key="1">
    <citation type="submission" date="2020-08" db="EMBL/GenBank/DDBJ databases">
        <title>Genomic Encyclopedia of Type Strains, Phase IV (KMG-IV): sequencing the most valuable type-strain genomes for metagenomic binning, comparative biology and taxonomic classification.</title>
        <authorList>
            <person name="Goeker M."/>
        </authorList>
    </citation>
    <scope>NUCLEOTIDE SEQUENCE [LARGE SCALE GENOMIC DNA]</scope>
    <source>
        <strain evidence="1 2">DSM 21319</strain>
    </source>
</reference>
<evidence type="ECO:0000313" key="2">
    <source>
        <dbReference type="Proteomes" id="UP000535406"/>
    </source>
</evidence>
<dbReference type="AlphaFoldDB" id="A0A7W8DSV1"/>
<dbReference type="InterPro" id="IPR018684">
    <property type="entry name" value="DUF2171"/>
</dbReference>
<name>A0A7W8DSV1_9HYPH</name>
<organism evidence="1 2">
    <name type="scientific">Shinella fusca</name>
    <dbReference type="NCBI Taxonomy" id="544480"/>
    <lineage>
        <taxon>Bacteria</taxon>
        <taxon>Pseudomonadati</taxon>
        <taxon>Pseudomonadota</taxon>
        <taxon>Alphaproteobacteria</taxon>
        <taxon>Hyphomicrobiales</taxon>
        <taxon>Rhizobiaceae</taxon>
        <taxon>Shinella</taxon>
    </lineage>
</organism>
<keyword evidence="2" id="KW-1185">Reference proteome</keyword>
<dbReference type="EMBL" id="JACHIK010000002">
    <property type="protein sequence ID" value="MBB5041299.1"/>
    <property type="molecule type" value="Genomic_DNA"/>
</dbReference>